<proteinExistence type="predicted"/>
<dbReference type="STRING" id="439481.Aboo_1218"/>
<dbReference type="GeneID" id="8828180"/>
<dbReference type="RefSeq" id="WP_008083834.1">
    <property type="nucleotide sequence ID" value="NC_013926.1"/>
</dbReference>
<keyword evidence="2" id="KW-1185">Reference proteome</keyword>
<reference evidence="1" key="1">
    <citation type="submission" date="2010-02" db="EMBL/GenBank/DDBJ databases">
        <title>Complete sequence of Aciduliprofundum boonei T469.</title>
        <authorList>
            <consortium name="US DOE Joint Genome Institute"/>
            <person name="Lucas S."/>
            <person name="Copeland A."/>
            <person name="Lapidus A."/>
            <person name="Cheng J.-F."/>
            <person name="Bruce D."/>
            <person name="Goodwin L."/>
            <person name="Pitluck S."/>
            <person name="Saunders E."/>
            <person name="Detter J.C."/>
            <person name="Han C."/>
            <person name="Tapia R."/>
            <person name="Land M."/>
            <person name="Hauser L."/>
            <person name="Kyrpides N."/>
            <person name="Mikhailova N."/>
            <person name="Flores G."/>
            <person name="Reysenbach A.-L."/>
            <person name="Woyke T."/>
        </authorList>
    </citation>
    <scope>NUCLEOTIDE SEQUENCE</scope>
    <source>
        <strain evidence="1">T469</strain>
    </source>
</reference>
<protein>
    <submittedName>
        <fullName evidence="1">Uncharacterized protein</fullName>
    </submittedName>
</protein>
<organism evidence="1 2">
    <name type="scientific">Aciduliprofundum boonei (strain DSM 19572 / T469)</name>
    <dbReference type="NCBI Taxonomy" id="439481"/>
    <lineage>
        <taxon>Archaea</taxon>
        <taxon>Methanobacteriati</taxon>
        <taxon>Thermoplasmatota</taxon>
        <taxon>DHVE2 group</taxon>
        <taxon>Candidatus Aciduliprofundum</taxon>
    </lineage>
</organism>
<dbReference type="Proteomes" id="UP000001400">
    <property type="component" value="Chromosome"/>
</dbReference>
<sequence length="350" mass="40378">MRKSIAVAISVVIIVSAIAGVVLLGTYQNNDTLKIKIHLPVNSYFYTTGIFTFKNETMLYLGANVRPNVDEENNSYGIFYITAIQNRYSIEGKDWKEILRVSEKIDRIKEYSYGDSAYFSIILSNLTSLIVKINENLQVDKIWYTHKLEIYSMLISNGYFYLFEKNENSAELVRTKDFNNFTEIYRIKNVAFIFNSYLFALNNEVYLAYGVAISNLSNGEGALLKTRGTGYKVILNNTHAWEIFAFSQDNKIFYYETLEKNINLFVINPFTDRIEGKYNIYWVPFYHNNGITIAVGKDILYSENGIKFKPVCSRDGMSFDINSPDQIAIINHELYVLLFNGQSVMVKCRI</sequence>
<dbReference type="eggNOG" id="arCOG13556">
    <property type="taxonomic scope" value="Archaea"/>
</dbReference>
<evidence type="ECO:0000313" key="2">
    <source>
        <dbReference type="Proteomes" id="UP000001400"/>
    </source>
</evidence>
<accession>B5ICF1</accession>
<name>B5ICF1_ACIB4</name>
<dbReference type="AlphaFoldDB" id="B5ICF1"/>
<evidence type="ECO:0000313" key="1">
    <source>
        <dbReference type="EMBL" id="ADD09026.1"/>
    </source>
</evidence>
<gene>
    <name evidence="1" type="ordered locus">Aboo_1218</name>
</gene>
<dbReference type="HOGENOM" id="CLU_791317_0_0_2"/>
<dbReference type="EMBL" id="CP001941">
    <property type="protein sequence ID" value="ADD09026.1"/>
    <property type="molecule type" value="Genomic_DNA"/>
</dbReference>
<dbReference type="KEGG" id="abi:Aboo_1218"/>